<gene>
    <name evidence="1" type="ORF">CDAR_540591</name>
</gene>
<sequence>MPNHRQDPSCKNSTRTLRKTLFFLIVTSSRLQGHFSLSSRIPICPTHLRAPSPFGECPCHNSHRSLIEMFDVRERKGRWRIGEEISGCCKIWRSPIASENSFALREVMVMSSG</sequence>
<organism evidence="1 2">
    <name type="scientific">Caerostris darwini</name>
    <dbReference type="NCBI Taxonomy" id="1538125"/>
    <lineage>
        <taxon>Eukaryota</taxon>
        <taxon>Metazoa</taxon>
        <taxon>Ecdysozoa</taxon>
        <taxon>Arthropoda</taxon>
        <taxon>Chelicerata</taxon>
        <taxon>Arachnida</taxon>
        <taxon>Araneae</taxon>
        <taxon>Araneomorphae</taxon>
        <taxon>Entelegynae</taxon>
        <taxon>Araneoidea</taxon>
        <taxon>Araneidae</taxon>
        <taxon>Caerostris</taxon>
    </lineage>
</organism>
<comment type="caution">
    <text evidence="1">The sequence shown here is derived from an EMBL/GenBank/DDBJ whole genome shotgun (WGS) entry which is preliminary data.</text>
</comment>
<name>A0AAV4VMM9_9ARAC</name>
<dbReference type="Proteomes" id="UP001054837">
    <property type="component" value="Unassembled WGS sequence"/>
</dbReference>
<reference evidence="1 2" key="1">
    <citation type="submission" date="2021-06" db="EMBL/GenBank/DDBJ databases">
        <title>Caerostris darwini draft genome.</title>
        <authorList>
            <person name="Kono N."/>
            <person name="Arakawa K."/>
        </authorList>
    </citation>
    <scope>NUCLEOTIDE SEQUENCE [LARGE SCALE GENOMIC DNA]</scope>
</reference>
<protein>
    <submittedName>
        <fullName evidence="1">Uncharacterized protein</fullName>
    </submittedName>
</protein>
<dbReference type="EMBL" id="BPLQ01013300">
    <property type="protein sequence ID" value="GIY71214.1"/>
    <property type="molecule type" value="Genomic_DNA"/>
</dbReference>
<proteinExistence type="predicted"/>
<keyword evidence="2" id="KW-1185">Reference proteome</keyword>
<dbReference type="AlphaFoldDB" id="A0AAV4VMM9"/>
<evidence type="ECO:0000313" key="1">
    <source>
        <dbReference type="EMBL" id="GIY71214.1"/>
    </source>
</evidence>
<evidence type="ECO:0000313" key="2">
    <source>
        <dbReference type="Proteomes" id="UP001054837"/>
    </source>
</evidence>
<accession>A0AAV4VMM9</accession>